<dbReference type="PANTHER" id="PTHR42930:SF3">
    <property type="entry name" value="PHOSPHATE-SPECIFIC TRANSPORT SYSTEM ACCESSORY PROTEIN PHOU"/>
    <property type="match status" value="1"/>
</dbReference>
<proteinExistence type="inferred from homology"/>
<name>A0A5E6M6H4_9BACT</name>
<feature type="domain" description="PhoU" evidence="10">
    <location>
        <begin position="17"/>
        <end position="103"/>
    </location>
</feature>
<dbReference type="InterPro" id="IPR038078">
    <property type="entry name" value="PhoU-like_sf"/>
</dbReference>
<dbReference type="OrthoDB" id="9814256at2"/>
<dbReference type="GO" id="GO:0006817">
    <property type="term" value="P:phosphate ion transport"/>
    <property type="evidence" value="ECO:0007669"/>
    <property type="project" value="UniProtKB-KW"/>
</dbReference>
<evidence type="ECO:0000256" key="5">
    <source>
        <dbReference type="ARBA" id="ARBA00022490"/>
    </source>
</evidence>
<dbReference type="NCBIfam" id="TIGR02135">
    <property type="entry name" value="phoU_full"/>
    <property type="match status" value="1"/>
</dbReference>
<dbReference type="PANTHER" id="PTHR42930">
    <property type="entry name" value="PHOSPHATE-SPECIFIC TRANSPORT SYSTEM ACCESSORY PROTEIN PHOU"/>
    <property type="match status" value="1"/>
</dbReference>
<dbReference type="GO" id="GO:0005737">
    <property type="term" value="C:cytoplasm"/>
    <property type="evidence" value="ECO:0007669"/>
    <property type="project" value="UniProtKB-SubCell"/>
</dbReference>
<evidence type="ECO:0000256" key="1">
    <source>
        <dbReference type="ARBA" id="ARBA00004496"/>
    </source>
</evidence>
<comment type="subunit">
    <text evidence="3 8">Homodimer.</text>
</comment>
<evidence type="ECO:0000313" key="11">
    <source>
        <dbReference type="EMBL" id="VVM04957.1"/>
    </source>
</evidence>
<feature type="domain" description="PhoU" evidence="10">
    <location>
        <begin position="119"/>
        <end position="204"/>
    </location>
</feature>
<dbReference type="InterPro" id="IPR028366">
    <property type="entry name" value="PhoU"/>
</dbReference>
<evidence type="ECO:0000256" key="2">
    <source>
        <dbReference type="ARBA" id="ARBA00008107"/>
    </source>
</evidence>
<dbReference type="GO" id="GO:0045936">
    <property type="term" value="P:negative regulation of phosphate metabolic process"/>
    <property type="evidence" value="ECO:0007669"/>
    <property type="project" value="InterPro"/>
</dbReference>
<dbReference type="InterPro" id="IPR026022">
    <property type="entry name" value="PhoU_dom"/>
</dbReference>
<dbReference type="FunFam" id="1.20.58.220:FF:000004">
    <property type="entry name" value="Phosphate-specific transport system accessory protein PhoU"/>
    <property type="match status" value="1"/>
</dbReference>
<evidence type="ECO:0000256" key="4">
    <source>
        <dbReference type="ARBA" id="ARBA00022448"/>
    </source>
</evidence>
<comment type="function">
    <text evidence="7 8">Plays a role in the regulation of phosphate uptake.</text>
</comment>
<dbReference type="GO" id="GO:0030643">
    <property type="term" value="P:intracellular phosphate ion homeostasis"/>
    <property type="evidence" value="ECO:0007669"/>
    <property type="project" value="InterPro"/>
</dbReference>
<keyword evidence="4 8" id="KW-0813">Transport</keyword>
<comment type="caution">
    <text evidence="11">The sequence shown here is derived from an EMBL/GenBank/DDBJ whole genome shotgun (WGS) entry which is preliminary data.</text>
</comment>
<dbReference type="RefSeq" id="WP_142524441.1">
    <property type="nucleotide sequence ID" value="NZ_CABFUZ020000078.1"/>
</dbReference>
<dbReference type="Pfam" id="PF01895">
    <property type="entry name" value="PhoU"/>
    <property type="match status" value="2"/>
</dbReference>
<dbReference type="EMBL" id="CABFUZ020000078">
    <property type="protein sequence ID" value="VVM04957.1"/>
    <property type="molecule type" value="Genomic_DNA"/>
</dbReference>
<dbReference type="SUPFAM" id="SSF109755">
    <property type="entry name" value="PhoU-like"/>
    <property type="match status" value="1"/>
</dbReference>
<dbReference type="Gene3D" id="1.20.58.220">
    <property type="entry name" value="Phosphate transport system protein phou homolog 2, domain 2"/>
    <property type="match status" value="2"/>
</dbReference>
<evidence type="ECO:0000256" key="3">
    <source>
        <dbReference type="ARBA" id="ARBA00011738"/>
    </source>
</evidence>
<keyword evidence="9" id="KW-0175">Coiled coil</keyword>
<dbReference type="PIRSF" id="PIRSF003107">
    <property type="entry name" value="PhoU"/>
    <property type="match status" value="1"/>
</dbReference>
<comment type="similarity">
    <text evidence="2 8">Belongs to the PhoU family.</text>
</comment>
<dbReference type="AlphaFoldDB" id="A0A5E6M6H4"/>
<gene>
    <name evidence="11" type="primary">phoU</name>
    <name evidence="11" type="ORF">MAMC_00328</name>
</gene>
<keyword evidence="6 8" id="KW-0592">Phosphate transport</keyword>
<evidence type="ECO:0000256" key="6">
    <source>
        <dbReference type="ARBA" id="ARBA00022592"/>
    </source>
</evidence>
<reference evidence="11" key="1">
    <citation type="submission" date="2019-09" db="EMBL/GenBank/DDBJ databases">
        <authorList>
            <person name="Cremers G."/>
        </authorList>
    </citation>
    <scope>NUCLEOTIDE SEQUENCE [LARGE SCALE GENOMIC DNA]</scope>
    <source>
        <strain evidence="11">3B</strain>
    </source>
</reference>
<keyword evidence="5 8" id="KW-0963">Cytoplasm</keyword>
<evidence type="ECO:0000259" key="10">
    <source>
        <dbReference type="Pfam" id="PF01895"/>
    </source>
</evidence>
<protein>
    <recommendedName>
        <fullName evidence="8">Phosphate-specific transport system accessory protein PhoU</fullName>
    </recommendedName>
</protein>
<comment type="subcellular location">
    <subcellularLocation>
        <location evidence="1 8">Cytoplasm</location>
    </subcellularLocation>
</comment>
<keyword evidence="12" id="KW-1185">Reference proteome</keyword>
<accession>A0A5E6M6H4</accession>
<dbReference type="Proteomes" id="UP000381693">
    <property type="component" value="Unassembled WGS sequence"/>
</dbReference>
<evidence type="ECO:0000256" key="9">
    <source>
        <dbReference type="SAM" id="Coils"/>
    </source>
</evidence>
<sequence>MTATGSIELSRIRETLLLMASLAARHLRLALQALIERNDSLAESVERQDSEIDSLEVKVDDLVITFIATHSPVAIDCRFVLVASKISSDLERIGDQAVTIARLARRLNAAPPLKLLFDIPRMAMVAEEMYRDAIDCFIEAKAKEAIGIVRRDKEVDALNKKLSEELLEAMRGQPGSIPQATSLLLISRAIERIADHAKNIAEEVYYLYRARDIRHRGHADASRPLPETPKETH</sequence>
<evidence type="ECO:0000256" key="7">
    <source>
        <dbReference type="ARBA" id="ARBA00056181"/>
    </source>
</evidence>
<evidence type="ECO:0000313" key="12">
    <source>
        <dbReference type="Proteomes" id="UP000381693"/>
    </source>
</evidence>
<evidence type="ECO:0000256" key="8">
    <source>
        <dbReference type="PIRNR" id="PIRNR003107"/>
    </source>
</evidence>
<feature type="coiled-coil region" evidence="9">
    <location>
        <begin position="31"/>
        <end position="58"/>
    </location>
</feature>
<organism evidence="11 12">
    <name type="scientific">Methylacidimicrobium cyclopophantes</name>
    <dbReference type="NCBI Taxonomy" id="1041766"/>
    <lineage>
        <taxon>Bacteria</taxon>
        <taxon>Pseudomonadati</taxon>
        <taxon>Verrucomicrobiota</taxon>
        <taxon>Methylacidimicrobium</taxon>
    </lineage>
</organism>